<comment type="caution">
    <text evidence="2">The sequence shown here is derived from an EMBL/GenBank/DDBJ whole genome shotgun (WGS) entry which is preliminary data.</text>
</comment>
<feature type="region of interest" description="Disordered" evidence="1">
    <location>
        <begin position="1"/>
        <end position="55"/>
    </location>
</feature>
<feature type="compositionally biased region" description="Acidic residues" evidence="1">
    <location>
        <begin position="45"/>
        <end position="54"/>
    </location>
</feature>
<gene>
    <name evidence="2" type="ORF">ILUMI_21623</name>
</gene>
<protein>
    <submittedName>
        <fullName evidence="2">Uncharacterized protein</fullName>
    </submittedName>
</protein>
<keyword evidence="3" id="KW-1185">Reference proteome</keyword>
<feature type="compositionally biased region" description="Basic and acidic residues" evidence="1">
    <location>
        <begin position="8"/>
        <end position="37"/>
    </location>
</feature>
<dbReference type="AlphaFoldDB" id="A0A8K0CG27"/>
<dbReference type="EMBL" id="VTPC01090158">
    <property type="protein sequence ID" value="KAF2884546.1"/>
    <property type="molecule type" value="Genomic_DNA"/>
</dbReference>
<proteinExistence type="predicted"/>
<reference evidence="2" key="1">
    <citation type="submission" date="2019-08" db="EMBL/GenBank/DDBJ databases">
        <title>The genome of the North American firefly Photinus pyralis.</title>
        <authorList>
            <consortium name="Photinus pyralis genome working group"/>
            <person name="Fallon T.R."/>
            <person name="Sander Lower S.E."/>
            <person name="Weng J.-K."/>
        </authorList>
    </citation>
    <scope>NUCLEOTIDE SEQUENCE</scope>
    <source>
        <strain evidence="2">TRF0915ILg1</strain>
        <tissue evidence="2">Whole body</tissue>
    </source>
</reference>
<evidence type="ECO:0000256" key="1">
    <source>
        <dbReference type="SAM" id="MobiDB-lite"/>
    </source>
</evidence>
<accession>A0A8K0CG27</accession>
<sequence>MTGLVSPEDIRSYSKGQARKESNQVRSEGSVHSENSKIDWAGESSEMEEPEEGNIDLSSLNVGDWVGLLQTGKLHILDRELEGYGFDITGISERPRTPHNHKWKVDDLLG</sequence>
<name>A0A8K0CG27_IGNLU</name>
<evidence type="ECO:0000313" key="3">
    <source>
        <dbReference type="Proteomes" id="UP000801492"/>
    </source>
</evidence>
<evidence type="ECO:0000313" key="2">
    <source>
        <dbReference type="EMBL" id="KAF2884546.1"/>
    </source>
</evidence>
<dbReference type="Proteomes" id="UP000801492">
    <property type="component" value="Unassembled WGS sequence"/>
</dbReference>
<dbReference type="OrthoDB" id="6782041at2759"/>
<organism evidence="2 3">
    <name type="scientific">Ignelater luminosus</name>
    <name type="common">Cucubano</name>
    <name type="synonym">Pyrophorus luminosus</name>
    <dbReference type="NCBI Taxonomy" id="2038154"/>
    <lineage>
        <taxon>Eukaryota</taxon>
        <taxon>Metazoa</taxon>
        <taxon>Ecdysozoa</taxon>
        <taxon>Arthropoda</taxon>
        <taxon>Hexapoda</taxon>
        <taxon>Insecta</taxon>
        <taxon>Pterygota</taxon>
        <taxon>Neoptera</taxon>
        <taxon>Endopterygota</taxon>
        <taxon>Coleoptera</taxon>
        <taxon>Polyphaga</taxon>
        <taxon>Elateriformia</taxon>
        <taxon>Elateroidea</taxon>
        <taxon>Elateridae</taxon>
        <taxon>Agrypninae</taxon>
        <taxon>Pyrophorini</taxon>
        <taxon>Ignelater</taxon>
    </lineage>
</organism>